<evidence type="ECO:0000313" key="4">
    <source>
        <dbReference type="Proteomes" id="UP000197138"/>
    </source>
</evidence>
<dbReference type="AlphaFoldDB" id="A0A218XD40"/>
<accession>A0A218XD40</accession>
<dbReference type="OrthoDB" id="1904110at2759"/>
<proteinExistence type="predicted"/>
<gene>
    <name evidence="6" type="primary">LOC116207722</name>
    <name evidence="3" type="ORF">CDL15_Pgr002184</name>
</gene>
<keyword evidence="2" id="KW-1133">Transmembrane helix</keyword>
<evidence type="ECO:0000256" key="1">
    <source>
        <dbReference type="SAM" id="MobiDB-lite"/>
    </source>
</evidence>
<evidence type="ECO:0000256" key="2">
    <source>
        <dbReference type="SAM" id="Phobius"/>
    </source>
</evidence>
<feature type="transmembrane region" description="Helical" evidence="2">
    <location>
        <begin position="6"/>
        <end position="28"/>
    </location>
</feature>
<evidence type="ECO:0000313" key="5">
    <source>
        <dbReference type="Proteomes" id="UP000515151"/>
    </source>
</evidence>
<organism evidence="3 4">
    <name type="scientific">Punica granatum</name>
    <name type="common">Pomegranate</name>
    <dbReference type="NCBI Taxonomy" id="22663"/>
    <lineage>
        <taxon>Eukaryota</taxon>
        <taxon>Viridiplantae</taxon>
        <taxon>Streptophyta</taxon>
        <taxon>Embryophyta</taxon>
        <taxon>Tracheophyta</taxon>
        <taxon>Spermatophyta</taxon>
        <taxon>Magnoliopsida</taxon>
        <taxon>eudicotyledons</taxon>
        <taxon>Gunneridae</taxon>
        <taxon>Pentapetalae</taxon>
        <taxon>rosids</taxon>
        <taxon>malvids</taxon>
        <taxon>Myrtales</taxon>
        <taxon>Lythraceae</taxon>
        <taxon>Punica</taxon>
    </lineage>
</organism>
<dbReference type="EMBL" id="MTKT01002011">
    <property type="protein sequence ID" value="OWM82609.1"/>
    <property type="molecule type" value="Genomic_DNA"/>
</dbReference>
<dbReference type="GeneID" id="116207722"/>
<reference evidence="6" key="4">
    <citation type="submission" date="2025-04" db="UniProtKB">
        <authorList>
            <consortium name="RefSeq"/>
        </authorList>
    </citation>
    <scope>IDENTIFICATION</scope>
    <source>
        <tissue evidence="6">Leaf</tissue>
    </source>
</reference>
<dbReference type="RefSeq" id="XP_031396658.1">
    <property type="nucleotide sequence ID" value="XM_031540798.1"/>
</dbReference>
<dbReference type="PANTHER" id="PTHR33564">
    <property type="entry name" value="TRANSMEMBRANE PROTEIN"/>
    <property type="match status" value="1"/>
</dbReference>
<protein>
    <submittedName>
        <fullName evidence="6">Uncharacterized protein LOC116207722 isoform X1</fullName>
    </submittedName>
</protein>
<dbReference type="Proteomes" id="UP000197138">
    <property type="component" value="Unassembled WGS sequence"/>
</dbReference>
<reference evidence="4" key="1">
    <citation type="journal article" date="2017" name="Plant J.">
        <title>The pomegranate (Punica granatum L.) genome and the genomics of punicalagin biosynthesis.</title>
        <authorList>
            <person name="Qin G."/>
            <person name="Xu C."/>
            <person name="Ming R."/>
            <person name="Tang H."/>
            <person name="Guyot R."/>
            <person name="Kramer E.M."/>
            <person name="Hu Y."/>
            <person name="Yi X."/>
            <person name="Qi Y."/>
            <person name="Xu X."/>
            <person name="Gao Z."/>
            <person name="Pan H."/>
            <person name="Jian J."/>
            <person name="Tian Y."/>
            <person name="Yue Z."/>
            <person name="Xu Y."/>
        </authorList>
    </citation>
    <scope>NUCLEOTIDE SEQUENCE [LARGE SCALE GENOMIC DNA]</scope>
    <source>
        <strain evidence="4">cv. Dabenzi</strain>
    </source>
</reference>
<evidence type="ECO:0000313" key="6">
    <source>
        <dbReference type="RefSeq" id="XP_031396658.1"/>
    </source>
</evidence>
<keyword evidence="5" id="KW-1185">Reference proteome</keyword>
<evidence type="ECO:0000313" key="3">
    <source>
        <dbReference type="EMBL" id="OWM82609.1"/>
    </source>
</evidence>
<keyword evidence="2" id="KW-0472">Membrane</keyword>
<reference evidence="5" key="3">
    <citation type="journal article" date="2020" name="Plant Biotechnol. J.">
        <title>The pomegranate (Punica granatum L.) draft genome dissects genetic divergence between soft- and hard-seeded cultivars.</title>
        <authorList>
            <person name="Luo X."/>
            <person name="Li H."/>
            <person name="Wu Z."/>
            <person name="Yao W."/>
            <person name="Zhao P."/>
            <person name="Cao D."/>
            <person name="Yu H."/>
            <person name="Li K."/>
            <person name="Poudel K."/>
            <person name="Zhao D."/>
            <person name="Zhang F."/>
            <person name="Xia X."/>
            <person name="Chen L."/>
            <person name="Wang Q."/>
            <person name="Jing D."/>
            <person name="Cao S."/>
        </authorList>
    </citation>
    <scope>NUCLEOTIDE SEQUENCE [LARGE SCALE GENOMIC DNA]</scope>
</reference>
<name>A0A218XD40_PUNGR</name>
<dbReference type="PANTHER" id="PTHR33564:SF8">
    <property type="entry name" value="TRANSMEMBRANE PROTEIN"/>
    <property type="match status" value="1"/>
</dbReference>
<reference evidence="3" key="2">
    <citation type="submission" date="2017-06" db="EMBL/GenBank/DDBJ databases">
        <title>The pomegranate genome and the genomics of punicalagin biosynthesis.</title>
        <authorList>
            <person name="Xu C."/>
        </authorList>
    </citation>
    <scope>NUCLEOTIDE SEQUENCE [LARGE SCALE GENOMIC DNA]</scope>
    <source>
        <tissue evidence="3">Fresh leaf</tissue>
    </source>
</reference>
<dbReference type="Proteomes" id="UP000515151">
    <property type="component" value="Chromosome 5"/>
</dbReference>
<keyword evidence="2" id="KW-0812">Transmembrane</keyword>
<sequence length="174" mass="19862">MERSNNGSVGVLAVCAVSWSVALIALQAHKRLLSDFMKKIDSELHGTYSSRLHFLPRFPGGEKCDQSCKVKKVRFAEDVVEPSSDNKEYRRRRRNKGGGTRSSCIPNGNGDGIFLIGNRMTMQEEDRRLPFNGRLCSFADDQHNNMPLNRQVLYRGIIEHRMLKAGHNLPRHFY</sequence>
<feature type="region of interest" description="Disordered" evidence="1">
    <location>
        <begin position="84"/>
        <end position="105"/>
    </location>
</feature>